<evidence type="ECO:0000256" key="1">
    <source>
        <dbReference type="SAM" id="SignalP"/>
    </source>
</evidence>
<dbReference type="Gene3D" id="3.40.33.10">
    <property type="entry name" value="CAP"/>
    <property type="match status" value="1"/>
</dbReference>
<keyword evidence="3" id="KW-0645">Protease</keyword>
<dbReference type="RefSeq" id="WP_160161725.1">
    <property type="nucleotide sequence ID" value="NZ_BIFH01000038.1"/>
</dbReference>
<dbReference type="Proteomes" id="UP000286931">
    <property type="component" value="Unassembled WGS sequence"/>
</dbReference>
<accession>A0A401Z046</accession>
<evidence type="ECO:0000313" key="3">
    <source>
        <dbReference type="EMBL" id="GCE00227.1"/>
    </source>
</evidence>
<name>A0A401Z046_9ACTN</name>
<evidence type="ECO:0000313" key="4">
    <source>
        <dbReference type="Proteomes" id="UP000286931"/>
    </source>
</evidence>
<sequence length="186" mass="19906">MRKRFGVPAAAAAVLVVAAAVPATARRALPDATDNAFLNEMLAAINAYRSRHGVPAVRLDPGLNAYARQRAAQVSSDDGLDERHAGLRVGTGETLFWAGSSASSPVSATEAAKAWYDEIAEYDFGRGEFGPDTGNFTQLVWKGSTRIGAARSAGRGSRWYETCIVVNWQAPGNMMGVFRDNVFPAR</sequence>
<dbReference type="AlphaFoldDB" id="A0A401Z046"/>
<feature type="chain" id="PRO_5019503441" evidence="1">
    <location>
        <begin position="26"/>
        <end position="186"/>
    </location>
</feature>
<dbReference type="CDD" id="cd05382">
    <property type="entry name" value="CAP_GAPR1-like"/>
    <property type="match status" value="1"/>
</dbReference>
<dbReference type="EMBL" id="BIFH01000038">
    <property type="protein sequence ID" value="GCE00227.1"/>
    <property type="molecule type" value="Genomic_DNA"/>
</dbReference>
<keyword evidence="1" id="KW-0732">Signal</keyword>
<reference evidence="3 4" key="1">
    <citation type="submission" date="2018-12" db="EMBL/GenBank/DDBJ databases">
        <title>Draft genome sequence of Embleya hyalina NBRC 13850T.</title>
        <authorList>
            <person name="Komaki H."/>
            <person name="Hosoyama A."/>
            <person name="Kimura A."/>
            <person name="Ichikawa N."/>
            <person name="Tamura T."/>
        </authorList>
    </citation>
    <scope>NUCLEOTIDE SEQUENCE [LARGE SCALE GENOMIC DNA]</scope>
    <source>
        <strain evidence="3 4">NBRC 13850</strain>
    </source>
</reference>
<comment type="caution">
    <text evidence="3">The sequence shown here is derived from an EMBL/GenBank/DDBJ whole genome shotgun (WGS) entry which is preliminary data.</text>
</comment>
<dbReference type="InterPro" id="IPR035940">
    <property type="entry name" value="CAP_sf"/>
</dbReference>
<evidence type="ECO:0000259" key="2">
    <source>
        <dbReference type="SMART" id="SM00198"/>
    </source>
</evidence>
<dbReference type="SMART" id="SM00198">
    <property type="entry name" value="SCP"/>
    <property type="match status" value="1"/>
</dbReference>
<organism evidence="3 4">
    <name type="scientific">Embleya hyalina</name>
    <dbReference type="NCBI Taxonomy" id="516124"/>
    <lineage>
        <taxon>Bacteria</taxon>
        <taxon>Bacillati</taxon>
        <taxon>Actinomycetota</taxon>
        <taxon>Actinomycetes</taxon>
        <taxon>Kitasatosporales</taxon>
        <taxon>Streptomycetaceae</taxon>
        <taxon>Embleya</taxon>
    </lineage>
</organism>
<dbReference type="PRINTS" id="PR00837">
    <property type="entry name" value="V5TPXLIKE"/>
</dbReference>
<feature type="domain" description="SCP" evidence="2">
    <location>
        <begin position="36"/>
        <end position="176"/>
    </location>
</feature>
<dbReference type="OrthoDB" id="9794228at2"/>
<proteinExistence type="predicted"/>
<dbReference type="SUPFAM" id="SSF55797">
    <property type="entry name" value="PR-1-like"/>
    <property type="match status" value="1"/>
</dbReference>
<dbReference type="Pfam" id="PF00188">
    <property type="entry name" value="CAP"/>
    <property type="match status" value="1"/>
</dbReference>
<dbReference type="PANTHER" id="PTHR10334">
    <property type="entry name" value="CYSTEINE-RICH SECRETORY PROTEIN-RELATED"/>
    <property type="match status" value="1"/>
</dbReference>
<gene>
    <name evidence="3" type="ORF">EHYA_07952</name>
</gene>
<dbReference type="InterPro" id="IPR034113">
    <property type="entry name" value="SCP_GAPR1-like"/>
</dbReference>
<dbReference type="InterPro" id="IPR001283">
    <property type="entry name" value="CRISP-related"/>
</dbReference>
<dbReference type="GO" id="GO:0006508">
    <property type="term" value="P:proteolysis"/>
    <property type="evidence" value="ECO:0007669"/>
    <property type="project" value="UniProtKB-KW"/>
</dbReference>
<dbReference type="InterPro" id="IPR014044">
    <property type="entry name" value="CAP_dom"/>
</dbReference>
<keyword evidence="3" id="KW-0378">Hydrolase</keyword>
<dbReference type="GO" id="GO:0008233">
    <property type="term" value="F:peptidase activity"/>
    <property type="evidence" value="ECO:0007669"/>
    <property type="project" value="UniProtKB-KW"/>
</dbReference>
<feature type="signal peptide" evidence="1">
    <location>
        <begin position="1"/>
        <end position="25"/>
    </location>
</feature>
<keyword evidence="4" id="KW-1185">Reference proteome</keyword>
<protein>
    <submittedName>
        <fullName evidence="3">Serine protease</fullName>
    </submittedName>
</protein>